<evidence type="ECO:0000259" key="8">
    <source>
        <dbReference type="Pfam" id="PF02687"/>
    </source>
</evidence>
<dbReference type="Proteomes" id="UP000241507">
    <property type="component" value="Chromosome"/>
</dbReference>
<dbReference type="Pfam" id="PF02687">
    <property type="entry name" value="FtsX"/>
    <property type="match status" value="1"/>
</dbReference>
<keyword evidence="10" id="KW-0547">Nucleotide-binding</keyword>
<feature type="transmembrane region" description="Helical" evidence="7">
    <location>
        <begin position="287"/>
        <end position="312"/>
    </location>
</feature>
<dbReference type="PANTHER" id="PTHR30572">
    <property type="entry name" value="MEMBRANE COMPONENT OF TRANSPORTER-RELATED"/>
    <property type="match status" value="1"/>
</dbReference>
<feature type="domain" description="ABC3 transporter permease C-terminal" evidence="8">
    <location>
        <begin position="291"/>
        <end position="413"/>
    </location>
</feature>
<evidence type="ECO:0000256" key="1">
    <source>
        <dbReference type="ARBA" id="ARBA00004651"/>
    </source>
</evidence>
<dbReference type="KEGG" id="grs:C7S20_08650"/>
<evidence type="ECO:0000313" key="11">
    <source>
        <dbReference type="Proteomes" id="UP000241507"/>
    </source>
</evidence>
<accession>A0A2R3Z4Y9</accession>
<dbReference type="InterPro" id="IPR050250">
    <property type="entry name" value="Macrolide_Exporter_MacB"/>
</dbReference>
<dbReference type="Pfam" id="PF12704">
    <property type="entry name" value="MacB_PCD"/>
    <property type="match status" value="1"/>
</dbReference>
<dbReference type="GO" id="GO:0022857">
    <property type="term" value="F:transmembrane transporter activity"/>
    <property type="evidence" value="ECO:0007669"/>
    <property type="project" value="TreeGrafter"/>
</dbReference>
<dbReference type="PANTHER" id="PTHR30572:SF4">
    <property type="entry name" value="ABC TRANSPORTER PERMEASE YTRF"/>
    <property type="match status" value="1"/>
</dbReference>
<name>A0A2R3Z4Y9_9FLAO</name>
<feature type="transmembrane region" description="Helical" evidence="7">
    <location>
        <begin position="341"/>
        <end position="362"/>
    </location>
</feature>
<comment type="similarity">
    <text evidence="6">Belongs to the ABC-4 integral membrane protein family.</text>
</comment>
<keyword evidence="5 7" id="KW-0472">Membrane</keyword>
<feature type="domain" description="MacB-like periplasmic core" evidence="9">
    <location>
        <begin position="21"/>
        <end position="249"/>
    </location>
</feature>
<dbReference type="GO" id="GO:0005886">
    <property type="term" value="C:plasma membrane"/>
    <property type="evidence" value="ECO:0007669"/>
    <property type="project" value="UniProtKB-SubCell"/>
</dbReference>
<protein>
    <submittedName>
        <fullName evidence="10">Multidrug ABC transporter ATP-binding protein</fullName>
    </submittedName>
</protein>
<evidence type="ECO:0000256" key="2">
    <source>
        <dbReference type="ARBA" id="ARBA00022475"/>
    </source>
</evidence>
<keyword evidence="2" id="KW-1003">Cell membrane</keyword>
<gene>
    <name evidence="10" type="ORF">C7S20_08650</name>
</gene>
<evidence type="ECO:0000256" key="5">
    <source>
        <dbReference type="ARBA" id="ARBA00023136"/>
    </source>
</evidence>
<evidence type="ECO:0000259" key="9">
    <source>
        <dbReference type="Pfam" id="PF12704"/>
    </source>
</evidence>
<evidence type="ECO:0000256" key="6">
    <source>
        <dbReference type="ARBA" id="ARBA00038076"/>
    </source>
</evidence>
<proteinExistence type="inferred from homology"/>
<keyword evidence="11" id="KW-1185">Reference proteome</keyword>
<evidence type="ECO:0000256" key="4">
    <source>
        <dbReference type="ARBA" id="ARBA00022989"/>
    </source>
</evidence>
<keyword evidence="4 7" id="KW-1133">Transmembrane helix</keyword>
<keyword evidence="10" id="KW-0067">ATP-binding</keyword>
<sequence length="420" mass="46511">MFNRDRWSEIIEALTANWFRTVLTAFGVLWGIFILVILLAAGKGLENGVKQGFGGIATNSMFMWTQVASKPYKGMPKGRNYSFEIEDVKAIKQNVPYVRIVSPRNQLGGFQGTNNVIRGLKTGAYNVYGDYPEIIEQEPMDVSSGRFINYTDINEKRKVAVIGEGVRVGLYDREEEVIGSYIKINGVNFMVVGTYKRKGNNGDPEEMQKQIYVPFTSFSQAFNRGNKVGWMAITAEDGHPITNIKEDIINVIKKRHTIHPDDDRAVGNFDLFQEFSKVNGLFIALKAVAYFVGILVLVSGIIGISNIMLIVVKERTNEIGVRRALGATPWAIRGQILLESIFLTIISGMAGIILSTAVIWLVNFQLGKMDTSDMMFLNPSVNLGVIMVALAILIISGLLAGLIPAQHAIKVKPVDALRTE</sequence>
<feature type="transmembrane region" description="Helical" evidence="7">
    <location>
        <begin position="21"/>
        <end position="41"/>
    </location>
</feature>
<reference evidence="11" key="1">
    <citation type="submission" date="2018-03" db="EMBL/GenBank/DDBJ databases">
        <title>Gramella fulva sp. nov., isolated from a dry surface of tidal flat.</title>
        <authorList>
            <person name="Hwang S.H."/>
            <person name="Hwang W.M."/>
            <person name="Kang K."/>
            <person name="Ahn T.-Y."/>
        </authorList>
    </citation>
    <scope>NUCLEOTIDE SEQUENCE [LARGE SCALE GENOMIC DNA]</scope>
    <source>
        <strain evidence="11">SH35</strain>
    </source>
</reference>
<keyword evidence="3 7" id="KW-0812">Transmembrane</keyword>
<evidence type="ECO:0000256" key="7">
    <source>
        <dbReference type="SAM" id="Phobius"/>
    </source>
</evidence>
<comment type="subcellular location">
    <subcellularLocation>
        <location evidence="1">Cell membrane</location>
        <topology evidence="1">Multi-pass membrane protein</topology>
    </subcellularLocation>
</comment>
<evidence type="ECO:0000256" key="3">
    <source>
        <dbReference type="ARBA" id="ARBA00022692"/>
    </source>
</evidence>
<dbReference type="RefSeq" id="WP_107012108.1">
    <property type="nucleotide sequence ID" value="NZ_CP028136.1"/>
</dbReference>
<organism evidence="10 11">
    <name type="scientific">Christiangramia fulva</name>
    <dbReference type="NCBI Taxonomy" id="2126553"/>
    <lineage>
        <taxon>Bacteria</taxon>
        <taxon>Pseudomonadati</taxon>
        <taxon>Bacteroidota</taxon>
        <taxon>Flavobacteriia</taxon>
        <taxon>Flavobacteriales</taxon>
        <taxon>Flavobacteriaceae</taxon>
        <taxon>Christiangramia</taxon>
    </lineage>
</organism>
<dbReference type="EMBL" id="CP028136">
    <property type="protein sequence ID" value="AVR45330.1"/>
    <property type="molecule type" value="Genomic_DNA"/>
</dbReference>
<feature type="transmembrane region" description="Helical" evidence="7">
    <location>
        <begin position="382"/>
        <end position="403"/>
    </location>
</feature>
<dbReference type="GO" id="GO:0005524">
    <property type="term" value="F:ATP binding"/>
    <property type="evidence" value="ECO:0007669"/>
    <property type="project" value="UniProtKB-KW"/>
</dbReference>
<dbReference type="OrthoDB" id="9770036at2"/>
<dbReference type="InterPro" id="IPR025857">
    <property type="entry name" value="MacB_PCD"/>
</dbReference>
<evidence type="ECO:0000313" key="10">
    <source>
        <dbReference type="EMBL" id="AVR45330.1"/>
    </source>
</evidence>
<dbReference type="InterPro" id="IPR003838">
    <property type="entry name" value="ABC3_permease_C"/>
</dbReference>
<dbReference type="AlphaFoldDB" id="A0A2R3Z4Y9"/>